<dbReference type="OrthoDB" id="3438930at2759"/>
<dbReference type="Proteomes" id="UP000800040">
    <property type="component" value="Unassembled WGS sequence"/>
</dbReference>
<dbReference type="EMBL" id="ML975268">
    <property type="protein sequence ID" value="KAF1836876.1"/>
    <property type="molecule type" value="Genomic_DNA"/>
</dbReference>
<evidence type="ECO:0000313" key="1">
    <source>
        <dbReference type="EMBL" id="KAF1836876.1"/>
    </source>
</evidence>
<gene>
    <name evidence="1" type="ORF">BDW02DRAFT_566645</name>
</gene>
<reference evidence="1" key="1">
    <citation type="submission" date="2020-01" db="EMBL/GenBank/DDBJ databases">
        <authorList>
            <consortium name="DOE Joint Genome Institute"/>
            <person name="Haridas S."/>
            <person name="Albert R."/>
            <person name="Binder M."/>
            <person name="Bloem J."/>
            <person name="Labutti K."/>
            <person name="Salamov A."/>
            <person name="Andreopoulos B."/>
            <person name="Baker S.E."/>
            <person name="Barry K."/>
            <person name="Bills G."/>
            <person name="Bluhm B.H."/>
            <person name="Cannon C."/>
            <person name="Castanera R."/>
            <person name="Culley D.E."/>
            <person name="Daum C."/>
            <person name="Ezra D."/>
            <person name="Gonzalez J.B."/>
            <person name="Henrissat B."/>
            <person name="Kuo A."/>
            <person name="Liang C."/>
            <person name="Lipzen A."/>
            <person name="Lutzoni F."/>
            <person name="Magnuson J."/>
            <person name="Mondo S."/>
            <person name="Nolan M."/>
            <person name="Ohm R."/>
            <person name="Pangilinan J."/>
            <person name="Park H.-J."/>
            <person name="Ramirez L."/>
            <person name="Alfaro M."/>
            <person name="Sun H."/>
            <person name="Tritt A."/>
            <person name="Yoshinaga Y."/>
            <person name="Zwiers L.-H."/>
            <person name="Turgeon B.G."/>
            <person name="Goodwin S.B."/>
            <person name="Spatafora J.W."/>
            <person name="Crous P.W."/>
            <person name="Grigoriev I.V."/>
        </authorList>
    </citation>
    <scope>NUCLEOTIDE SEQUENCE</scope>
    <source>
        <strain evidence="1">P77</strain>
    </source>
</reference>
<evidence type="ECO:0000313" key="2">
    <source>
        <dbReference type="Proteomes" id="UP000800040"/>
    </source>
</evidence>
<dbReference type="AlphaFoldDB" id="A0A6A5KP21"/>
<organism evidence="1 2">
    <name type="scientific">Decorospora gaudefroyi</name>
    <dbReference type="NCBI Taxonomy" id="184978"/>
    <lineage>
        <taxon>Eukaryota</taxon>
        <taxon>Fungi</taxon>
        <taxon>Dikarya</taxon>
        <taxon>Ascomycota</taxon>
        <taxon>Pezizomycotina</taxon>
        <taxon>Dothideomycetes</taxon>
        <taxon>Pleosporomycetidae</taxon>
        <taxon>Pleosporales</taxon>
        <taxon>Pleosporineae</taxon>
        <taxon>Pleosporaceae</taxon>
        <taxon>Decorospora</taxon>
    </lineage>
</organism>
<keyword evidence="2" id="KW-1185">Reference proteome</keyword>
<protein>
    <submittedName>
        <fullName evidence="1">Uncharacterized protein</fullName>
    </submittedName>
</protein>
<sequence>MAPSQRVDRYQEKCEMGAWSQSLLLASCIQKDDRKWGVGRRTDCYHPLRHFRTPLPSDEPCGGDAGYIRTWTLCQVFLKSTVIV</sequence>
<name>A0A6A5KP21_9PLEO</name>
<accession>A0A6A5KP21</accession>
<dbReference type="PROSITE" id="PS51257">
    <property type="entry name" value="PROKAR_LIPOPROTEIN"/>
    <property type="match status" value="1"/>
</dbReference>
<proteinExistence type="predicted"/>